<proteinExistence type="predicted"/>
<keyword evidence="2" id="KW-0812">Transmembrane</keyword>
<sequence length="164" mass="17378">MTRSARRRRDRVTVDELLRAAGARPRKPGSRSAETAARRGTEAEPRGSGGRIALASAVVVVLGGLVLALATRPEPVPGSTQFPQLQPATGVPSSSAVAAPTSTTTPSPVMMHARRTPDPTPTPTVTVKLPPPPTATVTLPTPTWDWNHCYPYPYGCRRDGTPVR</sequence>
<feature type="compositionally biased region" description="Basic and acidic residues" evidence="1">
    <location>
        <begin position="36"/>
        <end position="45"/>
    </location>
</feature>
<feature type="compositionally biased region" description="Low complexity" evidence="1">
    <location>
        <begin position="87"/>
        <end position="109"/>
    </location>
</feature>
<organism evidence="3 4">
    <name type="scientific">Amycolatopsis lexingtonensis</name>
    <dbReference type="NCBI Taxonomy" id="218822"/>
    <lineage>
        <taxon>Bacteria</taxon>
        <taxon>Bacillati</taxon>
        <taxon>Actinomycetota</taxon>
        <taxon>Actinomycetes</taxon>
        <taxon>Pseudonocardiales</taxon>
        <taxon>Pseudonocardiaceae</taxon>
        <taxon>Amycolatopsis</taxon>
    </lineage>
</organism>
<feature type="region of interest" description="Disordered" evidence="1">
    <location>
        <begin position="75"/>
        <end position="133"/>
    </location>
</feature>
<name>A0ABR9I0A5_9PSEU</name>
<keyword evidence="2" id="KW-1133">Transmembrane helix</keyword>
<keyword evidence="4" id="KW-1185">Reference proteome</keyword>
<dbReference type="EMBL" id="JADBEG010000001">
    <property type="protein sequence ID" value="MBE1496636.1"/>
    <property type="molecule type" value="Genomic_DNA"/>
</dbReference>
<dbReference type="RefSeq" id="WP_225955738.1">
    <property type="nucleotide sequence ID" value="NZ_JADBEG010000001.1"/>
</dbReference>
<reference evidence="3 4" key="1">
    <citation type="submission" date="2020-10" db="EMBL/GenBank/DDBJ databases">
        <title>Sequencing the genomes of 1000 actinobacteria strains.</title>
        <authorList>
            <person name="Klenk H.-P."/>
        </authorList>
    </citation>
    <scope>NUCLEOTIDE SEQUENCE [LARGE SCALE GENOMIC DNA]</scope>
    <source>
        <strain evidence="3 4">DSM 44653</strain>
    </source>
</reference>
<evidence type="ECO:0000256" key="2">
    <source>
        <dbReference type="SAM" id="Phobius"/>
    </source>
</evidence>
<evidence type="ECO:0000313" key="4">
    <source>
        <dbReference type="Proteomes" id="UP000631670"/>
    </source>
</evidence>
<evidence type="ECO:0000256" key="1">
    <source>
        <dbReference type="SAM" id="MobiDB-lite"/>
    </source>
</evidence>
<evidence type="ECO:0000313" key="3">
    <source>
        <dbReference type="EMBL" id="MBE1496636.1"/>
    </source>
</evidence>
<comment type="caution">
    <text evidence="3">The sequence shown here is derived from an EMBL/GenBank/DDBJ whole genome shotgun (WGS) entry which is preliminary data.</text>
</comment>
<feature type="transmembrane region" description="Helical" evidence="2">
    <location>
        <begin position="52"/>
        <end position="70"/>
    </location>
</feature>
<accession>A0ABR9I0A5</accession>
<keyword evidence="2" id="KW-0472">Membrane</keyword>
<dbReference type="Proteomes" id="UP000631670">
    <property type="component" value="Unassembled WGS sequence"/>
</dbReference>
<protein>
    <submittedName>
        <fullName evidence="3">Uncharacterized protein</fullName>
    </submittedName>
</protein>
<feature type="region of interest" description="Disordered" evidence="1">
    <location>
        <begin position="1"/>
        <end position="48"/>
    </location>
</feature>
<feature type="compositionally biased region" description="Basic residues" evidence="1">
    <location>
        <begin position="1"/>
        <end position="10"/>
    </location>
</feature>
<gene>
    <name evidence="3" type="ORF">H4696_003736</name>
</gene>